<protein>
    <submittedName>
        <fullName evidence="3">T9SS type A sorting domain-containing protein</fullName>
    </submittedName>
</protein>
<dbReference type="SUPFAM" id="SSF69318">
    <property type="entry name" value="Integrin alpha N-terminal domain"/>
    <property type="match status" value="2"/>
</dbReference>
<reference evidence="3 4" key="1">
    <citation type="submission" date="2022-03" db="EMBL/GenBank/DDBJ databases">
        <title>Hymenobactersp. isolated from the air.</title>
        <authorList>
            <person name="Won M."/>
            <person name="Kwon S.-W."/>
        </authorList>
    </citation>
    <scope>NUCLEOTIDE SEQUENCE [LARGE SCALE GENOMIC DNA]</scope>
    <source>
        <strain evidence="3 4">KACC 22596</strain>
    </source>
</reference>
<dbReference type="Proteomes" id="UP000831390">
    <property type="component" value="Chromosome"/>
</dbReference>
<organism evidence="3 4">
    <name type="scientific">Hymenobacter monticola</name>
    <dbReference type="NCBI Taxonomy" id="1705399"/>
    <lineage>
        <taxon>Bacteria</taxon>
        <taxon>Pseudomonadati</taxon>
        <taxon>Bacteroidota</taxon>
        <taxon>Cytophagia</taxon>
        <taxon>Cytophagales</taxon>
        <taxon>Hymenobacteraceae</taxon>
        <taxon>Hymenobacter</taxon>
    </lineage>
</organism>
<keyword evidence="1 2" id="KW-0732">Signal</keyword>
<name>A0ABY4B782_9BACT</name>
<feature type="signal peptide" evidence="2">
    <location>
        <begin position="1"/>
        <end position="26"/>
    </location>
</feature>
<evidence type="ECO:0000313" key="4">
    <source>
        <dbReference type="Proteomes" id="UP000831390"/>
    </source>
</evidence>
<dbReference type="EMBL" id="CP094534">
    <property type="protein sequence ID" value="UOE35032.1"/>
    <property type="molecule type" value="Genomic_DNA"/>
</dbReference>
<proteinExistence type="predicted"/>
<dbReference type="PANTHER" id="PTHR46580">
    <property type="entry name" value="SENSOR KINASE-RELATED"/>
    <property type="match status" value="1"/>
</dbReference>
<dbReference type="Pfam" id="PF13517">
    <property type="entry name" value="FG-GAP_3"/>
    <property type="match status" value="3"/>
</dbReference>
<dbReference type="PANTHER" id="PTHR46580:SF2">
    <property type="entry name" value="MAM DOMAIN-CONTAINING PROTEIN"/>
    <property type="match status" value="1"/>
</dbReference>
<gene>
    <name evidence="3" type="ORF">MTP16_05125</name>
</gene>
<dbReference type="RefSeq" id="WP_243516482.1">
    <property type="nucleotide sequence ID" value="NZ_CP094534.1"/>
</dbReference>
<dbReference type="InterPro" id="IPR026444">
    <property type="entry name" value="Secre_tail"/>
</dbReference>
<evidence type="ECO:0000256" key="2">
    <source>
        <dbReference type="SAM" id="SignalP"/>
    </source>
</evidence>
<evidence type="ECO:0000313" key="3">
    <source>
        <dbReference type="EMBL" id="UOE35032.1"/>
    </source>
</evidence>
<dbReference type="NCBIfam" id="TIGR04183">
    <property type="entry name" value="Por_Secre_tail"/>
    <property type="match status" value="1"/>
</dbReference>
<keyword evidence="4" id="KW-1185">Reference proteome</keyword>
<feature type="chain" id="PRO_5047311681" evidence="2">
    <location>
        <begin position="27"/>
        <end position="564"/>
    </location>
</feature>
<accession>A0ABY4B782</accession>
<dbReference type="InterPro" id="IPR013517">
    <property type="entry name" value="FG-GAP"/>
</dbReference>
<sequence length="564" mass="56968">MALSTLLNMRLLAAGALLAAAGPASAQAPTIIGLSPAANTAALPRTGALTVTFSQPLTAASAGALRVYGNQRGGLRTRGTTPAAVLGPALSFAPGPRPYLPGEEVQYTVTRAATSTGGAALARPWVGRFTAAVSGPGNGHFGPTATTWVDGTPYNVALGDADNDGDLDLFVCMAGSVDVLLRLNDGKGHFGGGQRVSGGYNPSALVLADVNGDGWLDLLAVNFLSQNVTVSLNDGRGGFGNARSASAGALPLALAVADLDGDGDLDLAIANGGVRTVSVRMNDGTGAFSGTQDLPTTGQGDGVALGDVDQDGDVDLVALDSFGATADVFRNDGSGTFGPLTTTPIARDPRNVALVDVDHDGDLDLLANSEAGQALSVRLNDGTGNFGGGQDVPLGFNSWRMTIGDLNGDGHPDAAVVCPNDSVVSVCFNDGAGRFDAPLHLPMGHSPYGVATADVDGDGDLDLVAANFSGAGLVSVRLNEYLAPEPTAPTTGPLELYPNPTAGSFRVLSREPDAPVRVFNSAGRQVLAARTNATGAATLLLPTDLAPGLYLVKAGAHTQRLVVE</sequence>
<evidence type="ECO:0000256" key="1">
    <source>
        <dbReference type="ARBA" id="ARBA00022729"/>
    </source>
</evidence>
<dbReference type="InterPro" id="IPR028994">
    <property type="entry name" value="Integrin_alpha_N"/>
</dbReference>
<dbReference type="Gene3D" id="2.130.10.130">
    <property type="entry name" value="Integrin alpha, N-terminal"/>
    <property type="match status" value="2"/>
</dbReference>